<evidence type="ECO:0000256" key="7">
    <source>
        <dbReference type="SAM" id="MobiDB-lite"/>
    </source>
</evidence>
<keyword evidence="5" id="KW-0998">Cell outer membrane</keyword>
<accession>A0A843YSJ4</accession>
<dbReference type="InterPro" id="IPR032831">
    <property type="entry name" value="LptM_cons"/>
</dbReference>
<keyword evidence="3" id="KW-0472">Membrane</keyword>
<evidence type="ECO:0000256" key="8">
    <source>
        <dbReference type="SAM" id="SignalP"/>
    </source>
</evidence>
<dbReference type="Pfam" id="PF13627">
    <property type="entry name" value="LptM_cons"/>
    <property type="match status" value="1"/>
</dbReference>
<keyword evidence="10" id="KW-1185">Reference proteome</keyword>
<protein>
    <recommendedName>
        <fullName evidence="11">Lipoprotein</fullName>
    </recommendedName>
</protein>
<gene>
    <name evidence="9" type="ORF">GEV47_18585</name>
</gene>
<feature type="compositionally biased region" description="Low complexity" evidence="7">
    <location>
        <begin position="55"/>
        <end position="82"/>
    </location>
</feature>
<feature type="chain" id="PRO_5032525075" description="Lipoprotein" evidence="8">
    <location>
        <begin position="26"/>
        <end position="103"/>
    </location>
</feature>
<comment type="subcellular location">
    <subcellularLocation>
        <location evidence="1">Cell outer membrane</location>
        <topology evidence="1">Lipid-anchor</topology>
    </subcellularLocation>
</comment>
<dbReference type="Proteomes" id="UP000451565">
    <property type="component" value="Unassembled WGS sequence"/>
</dbReference>
<feature type="signal peptide" evidence="8">
    <location>
        <begin position="1"/>
        <end position="25"/>
    </location>
</feature>
<evidence type="ECO:0000313" key="10">
    <source>
        <dbReference type="Proteomes" id="UP000451565"/>
    </source>
</evidence>
<keyword evidence="2 8" id="KW-0732">Signal</keyword>
<keyword evidence="4" id="KW-0564">Palmitate</keyword>
<evidence type="ECO:0000256" key="1">
    <source>
        <dbReference type="ARBA" id="ARBA00004459"/>
    </source>
</evidence>
<proteinExistence type="predicted"/>
<evidence type="ECO:0000256" key="2">
    <source>
        <dbReference type="ARBA" id="ARBA00022729"/>
    </source>
</evidence>
<dbReference type="AlphaFoldDB" id="A0A843YSJ4"/>
<evidence type="ECO:0000313" key="9">
    <source>
        <dbReference type="EMBL" id="MQR02689.1"/>
    </source>
</evidence>
<dbReference type="NCBIfam" id="NF047847">
    <property type="entry name" value="SS_mature_LptM"/>
    <property type="match status" value="1"/>
</dbReference>
<keyword evidence="6" id="KW-0449">Lipoprotein</keyword>
<organism evidence="9 10">
    <name type="scientific">Glaciimonas soli</name>
    <dbReference type="NCBI Taxonomy" id="2590999"/>
    <lineage>
        <taxon>Bacteria</taxon>
        <taxon>Pseudomonadati</taxon>
        <taxon>Pseudomonadota</taxon>
        <taxon>Betaproteobacteria</taxon>
        <taxon>Burkholderiales</taxon>
        <taxon>Oxalobacteraceae</taxon>
        <taxon>Glaciimonas</taxon>
    </lineage>
</organism>
<reference evidence="9 10" key="1">
    <citation type="submission" date="2019-10" db="EMBL/GenBank/DDBJ databases">
        <title>Glaciimonas soli sp. nov., a psychrophilic bacterium isolated from the forest soil of a high elevation mountain in Taiwan.</title>
        <authorList>
            <person name="Wang L.-T."/>
            <person name="Shieh W.Y."/>
        </authorList>
    </citation>
    <scope>NUCLEOTIDE SEQUENCE [LARGE SCALE GENOMIC DNA]</scope>
    <source>
        <strain evidence="9 10">GS1</strain>
    </source>
</reference>
<name>A0A843YSJ4_9BURK</name>
<dbReference type="EMBL" id="WINI01000014">
    <property type="protein sequence ID" value="MQR02689.1"/>
    <property type="molecule type" value="Genomic_DNA"/>
</dbReference>
<dbReference type="GO" id="GO:0009279">
    <property type="term" value="C:cell outer membrane"/>
    <property type="evidence" value="ECO:0007669"/>
    <property type="project" value="UniProtKB-SubCell"/>
</dbReference>
<evidence type="ECO:0008006" key="11">
    <source>
        <dbReference type="Google" id="ProtNLM"/>
    </source>
</evidence>
<sequence>MKTKFDAPLMAKIASLLALSTLLTACGQKGPLYMPIIPPASSRPAITVPTSITPAANNTDTTDTTDADAAAANTDADANANTKPATQHTPLIPAATPSTPSNP</sequence>
<comment type="caution">
    <text evidence="9">The sequence shown here is derived from an EMBL/GenBank/DDBJ whole genome shotgun (WGS) entry which is preliminary data.</text>
</comment>
<dbReference type="PROSITE" id="PS51257">
    <property type="entry name" value="PROKAR_LIPOPROTEIN"/>
    <property type="match status" value="1"/>
</dbReference>
<evidence type="ECO:0000256" key="3">
    <source>
        <dbReference type="ARBA" id="ARBA00023136"/>
    </source>
</evidence>
<feature type="region of interest" description="Disordered" evidence="7">
    <location>
        <begin position="43"/>
        <end position="103"/>
    </location>
</feature>
<evidence type="ECO:0000256" key="6">
    <source>
        <dbReference type="ARBA" id="ARBA00023288"/>
    </source>
</evidence>
<evidence type="ECO:0000256" key="4">
    <source>
        <dbReference type="ARBA" id="ARBA00023139"/>
    </source>
</evidence>
<evidence type="ECO:0000256" key="5">
    <source>
        <dbReference type="ARBA" id="ARBA00023237"/>
    </source>
</evidence>